<dbReference type="Proteomes" id="UP000789524">
    <property type="component" value="Unassembled WGS sequence"/>
</dbReference>
<feature type="compositionally biased region" description="Polar residues" evidence="1">
    <location>
        <begin position="75"/>
        <end position="84"/>
    </location>
</feature>
<evidence type="ECO:0000313" key="3">
    <source>
        <dbReference type="Proteomes" id="UP000789524"/>
    </source>
</evidence>
<dbReference type="EMBL" id="CAKASE010000043">
    <property type="protein sequence ID" value="CAG9558450.1"/>
    <property type="molecule type" value="Genomic_DNA"/>
</dbReference>
<dbReference type="OrthoDB" id="6931805at2759"/>
<organism evidence="2 3">
    <name type="scientific">Danaus chrysippus</name>
    <name type="common">African queen</name>
    <dbReference type="NCBI Taxonomy" id="151541"/>
    <lineage>
        <taxon>Eukaryota</taxon>
        <taxon>Metazoa</taxon>
        <taxon>Ecdysozoa</taxon>
        <taxon>Arthropoda</taxon>
        <taxon>Hexapoda</taxon>
        <taxon>Insecta</taxon>
        <taxon>Pterygota</taxon>
        <taxon>Neoptera</taxon>
        <taxon>Endopterygota</taxon>
        <taxon>Lepidoptera</taxon>
        <taxon>Glossata</taxon>
        <taxon>Ditrysia</taxon>
        <taxon>Papilionoidea</taxon>
        <taxon>Nymphalidae</taxon>
        <taxon>Danainae</taxon>
        <taxon>Danaini</taxon>
        <taxon>Danaina</taxon>
        <taxon>Danaus</taxon>
        <taxon>Anosia</taxon>
    </lineage>
</organism>
<gene>
    <name evidence="2" type="ORF">DCHRY22_LOCUS564</name>
</gene>
<evidence type="ECO:0000256" key="1">
    <source>
        <dbReference type="SAM" id="MobiDB-lite"/>
    </source>
</evidence>
<evidence type="ECO:0000313" key="2">
    <source>
        <dbReference type="EMBL" id="CAG9558450.1"/>
    </source>
</evidence>
<reference evidence="2" key="1">
    <citation type="submission" date="2021-09" db="EMBL/GenBank/DDBJ databases">
        <authorList>
            <person name="Martin H S."/>
        </authorList>
    </citation>
    <scope>NUCLEOTIDE SEQUENCE</scope>
</reference>
<proteinExistence type="predicted"/>
<feature type="region of interest" description="Disordered" evidence="1">
    <location>
        <begin position="75"/>
        <end position="140"/>
    </location>
</feature>
<feature type="compositionally biased region" description="Polar residues" evidence="1">
    <location>
        <begin position="110"/>
        <end position="140"/>
    </location>
</feature>
<dbReference type="AlphaFoldDB" id="A0A8J2Q9Y7"/>
<accession>A0A8J2Q9Y7</accession>
<protein>
    <submittedName>
        <fullName evidence="2">(African queen) hypothetical protein</fullName>
    </submittedName>
</protein>
<keyword evidence="3" id="KW-1185">Reference proteome</keyword>
<comment type="caution">
    <text evidence="2">The sequence shown here is derived from an EMBL/GenBank/DDBJ whole genome shotgun (WGS) entry which is preliminary data.</text>
</comment>
<sequence length="140" mass="15711">MAKKVLSDELIELHLDIPSEIEYSQDFSSAQSDNDLAKNRENLYQMNGVGDSENEPSRYAAFTSANCSTFLDENINEESTNPQPIISGPKYKENDIHPLKNKARKDHAQKPSQVRFSQAFQQPVSLSNTEENGGTFVTSR</sequence>
<name>A0A8J2Q9Y7_9NEOP</name>